<organism evidence="2 3">
    <name type="scientific">Staphylococcus aureus</name>
    <dbReference type="NCBI Taxonomy" id="1280"/>
    <lineage>
        <taxon>Bacteria</taxon>
        <taxon>Bacillati</taxon>
        <taxon>Bacillota</taxon>
        <taxon>Bacilli</taxon>
        <taxon>Bacillales</taxon>
        <taxon>Staphylococcaceae</taxon>
        <taxon>Staphylococcus</taxon>
    </lineage>
</organism>
<keyword evidence="1" id="KW-0472">Membrane</keyword>
<evidence type="ECO:0000313" key="3">
    <source>
        <dbReference type="Proteomes" id="UP000039437"/>
    </source>
</evidence>
<keyword evidence="1" id="KW-1133">Transmembrane helix</keyword>
<name>A0A0U1MXB2_STAAU</name>
<evidence type="ECO:0000313" key="2">
    <source>
        <dbReference type="EMBL" id="CRI21253.1"/>
    </source>
</evidence>
<gene>
    <name evidence="2" type="ORF">BN1321_50012</name>
</gene>
<evidence type="ECO:0000256" key="1">
    <source>
        <dbReference type="SAM" id="Phobius"/>
    </source>
</evidence>
<proteinExistence type="predicted"/>
<dbReference type="EMBL" id="CVOQ01000045">
    <property type="protein sequence ID" value="CRI21253.1"/>
    <property type="molecule type" value="Genomic_DNA"/>
</dbReference>
<feature type="transmembrane region" description="Helical" evidence="1">
    <location>
        <begin position="12"/>
        <end position="31"/>
    </location>
</feature>
<dbReference type="AlphaFoldDB" id="A0A0U1MXB2"/>
<accession>A0A0U1MXB2</accession>
<protein>
    <submittedName>
        <fullName evidence="2">Uncharacterized protein</fullName>
    </submittedName>
</protein>
<keyword evidence="1" id="KW-0812">Transmembrane</keyword>
<dbReference type="Proteomes" id="UP000039437">
    <property type="component" value="Unassembled WGS sequence"/>
</dbReference>
<reference evidence="2 3" key="1">
    <citation type="submission" date="2015-04" db="EMBL/GenBank/DDBJ databases">
        <authorList>
            <person name="Syromyatnikov M.Y."/>
            <person name="Popov V.N."/>
        </authorList>
    </citation>
    <scope>NUCLEOTIDE SEQUENCE [LARGE SCALE GENOMIC DNA]</scope>
    <source>
        <strain evidence="2 3">AH1</strain>
    </source>
</reference>
<sequence length="38" mass="4448">MMFERIPRNFSLIVDFGFSYTNSVVVVFSFFDISSNHP</sequence>